<keyword evidence="2" id="KW-0378">Hydrolase</keyword>
<dbReference type="GO" id="GO:0009378">
    <property type="term" value="F:four-way junction helicase activity"/>
    <property type="evidence" value="ECO:0007669"/>
    <property type="project" value="InterPro"/>
</dbReference>
<evidence type="ECO:0000313" key="2">
    <source>
        <dbReference type="EMBL" id="NEU02702.1"/>
    </source>
</evidence>
<protein>
    <submittedName>
        <fullName evidence="2">Holliday junction branch migration DNA helicase RuvB</fullName>
    </submittedName>
</protein>
<sequence>LYLQLIEKSPRGRRITTKGVDYLIRNNLNIYT</sequence>
<dbReference type="GO" id="GO:0006310">
    <property type="term" value="P:DNA recombination"/>
    <property type="evidence" value="ECO:0007669"/>
    <property type="project" value="InterPro"/>
</dbReference>
<accession>A0A6D1AAU4</accession>
<dbReference type="EMBL" id="JAAHTE010000177">
    <property type="protein sequence ID" value="NEU02702.1"/>
    <property type="molecule type" value="Genomic_DNA"/>
</dbReference>
<dbReference type="GO" id="GO:0006281">
    <property type="term" value="P:DNA repair"/>
    <property type="evidence" value="ECO:0007669"/>
    <property type="project" value="InterPro"/>
</dbReference>
<keyword evidence="2" id="KW-0547">Nucleotide-binding</keyword>
<name>A0A6D1AAU4_ECOLX</name>
<dbReference type="InterPro" id="IPR008823">
    <property type="entry name" value="RuvB_wg_C"/>
</dbReference>
<keyword evidence="2" id="KW-0347">Helicase</keyword>
<comment type="caution">
    <text evidence="2">The sequence shown here is derived from an EMBL/GenBank/DDBJ whole genome shotgun (WGS) entry which is preliminary data.</text>
</comment>
<dbReference type="GO" id="GO:0003677">
    <property type="term" value="F:DNA binding"/>
    <property type="evidence" value="ECO:0007669"/>
    <property type="project" value="InterPro"/>
</dbReference>
<feature type="domain" description="RuvB winged helix C-terminal" evidence="1">
    <location>
        <begin position="2"/>
        <end position="23"/>
    </location>
</feature>
<keyword evidence="2" id="KW-0067">ATP-binding</keyword>
<evidence type="ECO:0000259" key="1">
    <source>
        <dbReference type="Pfam" id="PF05491"/>
    </source>
</evidence>
<dbReference type="Pfam" id="PF05491">
    <property type="entry name" value="WHD_RuvB"/>
    <property type="match status" value="1"/>
</dbReference>
<organism evidence="2">
    <name type="scientific">Escherichia coli</name>
    <dbReference type="NCBI Taxonomy" id="562"/>
    <lineage>
        <taxon>Bacteria</taxon>
        <taxon>Pseudomonadati</taxon>
        <taxon>Pseudomonadota</taxon>
        <taxon>Gammaproteobacteria</taxon>
        <taxon>Enterobacterales</taxon>
        <taxon>Enterobacteriaceae</taxon>
        <taxon>Escherichia</taxon>
    </lineage>
</organism>
<dbReference type="AlphaFoldDB" id="A0A6D1AAU4"/>
<reference evidence="2" key="1">
    <citation type="submission" date="2020-02" db="EMBL/GenBank/DDBJ databases">
        <title>Investigating the Use of Bacteriophages as New Decolonization Strategy for Intestinal Carriage of CTX-M-15-producing ST131 Escherichia coli: an In Vitro Continuous Culture System Model.</title>
        <authorList>
            <person name="Bernasconi O.J."/>
            <person name="Campos-Madueno E.I."/>
            <person name="Dona V."/>
            <person name="Perreten V."/>
            <person name="Carattoli A."/>
            <person name="Endimiani A."/>
        </authorList>
    </citation>
    <scope>NUCLEOTIDE SEQUENCE</scope>
    <source>
        <strain evidence="2">4901.28</strain>
    </source>
</reference>
<gene>
    <name evidence="2" type="ORF">G3563_26725</name>
</gene>
<proteinExistence type="predicted"/>
<feature type="non-terminal residue" evidence="2">
    <location>
        <position position="1"/>
    </location>
</feature>